<dbReference type="Gene3D" id="2.60.40.10">
    <property type="entry name" value="Immunoglobulins"/>
    <property type="match status" value="3"/>
</dbReference>
<feature type="region of interest" description="Disordered" evidence="2">
    <location>
        <begin position="277"/>
        <end position="351"/>
    </location>
</feature>
<keyword evidence="6" id="KW-1185">Reference proteome</keyword>
<evidence type="ECO:0000313" key="5">
    <source>
        <dbReference type="EMBL" id="KAG2470748.1"/>
    </source>
</evidence>
<evidence type="ECO:0000259" key="4">
    <source>
        <dbReference type="PROSITE" id="PS50853"/>
    </source>
</evidence>
<feature type="signal peptide" evidence="3">
    <location>
        <begin position="1"/>
        <end position="27"/>
    </location>
</feature>
<evidence type="ECO:0000256" key="1">
    <source>
        <dbReference type="ARBA" id="ARBA00022737"/>
    </source>
</evidence>
<keyword evidence="1" id="KW-0677">Repeat</keyword>
<feature type="domain" description="Fibronectin type-III" evidence="4">
    <location>
        <begin position="203"/>
        <end position="301"/>
    </location>
</feature>
<dbReference type="FunFam" id="2.60.40.10:FF:000054">
    <property type="entry name" value="Contactin 1"/>
    <property type="match status" value="1"/>
</dbReference>
<dbReference type="SMART" id="SM00060">
    <property type="entry name" value="FN3"/>
    <property type="match status" value="2"/>
</dbReference>
<name>A0A8X7XLE5_POLSE</name>
<feature type="compositionally biased region" description="Polar residues" evidence="2">
    <location>
        <begin position="285"/>
        <end position="304"/>
    </location>
</feature>
<dbReference type="PROSITE" id="PS50853">
    <property type="entry name" value="FN3"/>
    <property type="match status" value="3"/>
</dbReference>
<feature type="domain" description="Fibronectin type-III" evidence="4">
    <location>
        <begin position="106"/>
        <end position="202"/>
    </location>
</feature>
<dbReference type="InterPro" id="IPR050964">
    <property type="entry name" value="Striated_Muscle_Regulatory"/>
</dbReference>
<dbReference type="Pfam" id="PF00041">
    <property type="entry name" value="fn3"/>
    <property type="match status" value="2"/>
</dbReference>
<dbReference type="AlphaFoldDB" id="A0A8X7XLE5"/>
<dbReference type="SUPFAM" id="SSF49265">
    <property type="entry name" value="Fibronectin type III"/>
    <property type="match status" value="2"/>
</dbReference>
<feature type="domain" description="Fibronectin type-III" evidence="4">
    <location>
        <begin position="2"/>
        <end position="101"/>
    </location>
</feature>
<evidence type="ECO:0000256" key="2">
    <source>
        <dbReference type="SAM" id="MobiDB-lite"/>
    </source>
</evidence>
<dbReference type="PANTHER" id="PTHR13817">
    <property type="entry name" value="TITIN"/>
    <property type="match status" value="1"/>
</dbReference>
<comment type="caution">
    <text evidence="5">The sequence shown here is derived from an EMBL/GenBank/DDBJ whole genome shotgun (WGS) entry which is preliminary data.</text>
</comment>
<sequence>MEVVPAWCGTLGHAWFLCFFFWQPVPEELQAGPGFGYVVAFRPLGSTSWMQAAVTSADASRYVYKNESIPPFSPYEVKVGVYNNKGEGHFGPSVTIYSAEEEPTRAPTKIRARSLSASEIEVSWRPVSGNTSKRRVLGYELRYWSQDGKEEMASIGRTVGNKTLAVIKGLKGSMLYHITVRAYNSAGVGPPSVTVNATTKKPPPSQPPLKIVWNTSDSKIILNWDQVKALENESEVTGYKVLYKRNKQSSTSVIETNTTSVELSLPSDDEYVIQIKPLSDGGDGSSSKQITIPGSSGTLPSSLKAQMPSPQRLRCPPCRPSVQSCCPSQPGRRYDEERGSDFPLDSSGCQH</sequence>
<organism evidence="5 6">
    <name type="scientific">Polypterus senegalus</name>
    <name type="common">Senegal bichir</name>
    <dbReference type="NCBI Taxonomy" id="55291"/>
    <lineage>
        <taxon>Eukaryota</taxon>
        <taxon>Metazoa</taxon>
        <taxon>Chordata</taxon>
        <taxon>Craniata</taxon>
        <taxon>Vertebrata</taxon>
        <taxon>Euteleostomi</taxon>
        <taxon>Actinopterygii</taxon>
        <taxon>Polypteriformes</taxon>
        <taxon>Polypteridae</taxon>
        <taxon>Polypterus</taxon>
    </lineage>
</organism>
<dbReference type="InterPro" id="IPR003961">
    <property type="entry name" value="FN3_dom"/>
</dbReference>
<feature type="non-terminal residue" evidence="5">
    <location>
        <position position="1"/>
    </location>
</feature>
<dbReference type="FunFam" id="2.60.40.10:FF:000028">
    <property type="entry name" value="Neuronal cell adhesion molecule"/>
    <property type="match status" value="1"/>
</dbReference>
<dbReference type="PANTHER" id="PTHR13817:SF84">
    <property type="entry name" value="CONTACTIN 3"/>
    <property type="match status" value="1"/>
</dbReference>
<dbReference type="InterPro" id="IPR013783">
    <property type="entry name" value="Ig-like_fold"/>
</dbReference>
<dbReference type="InterPro" id="IPR036116">
    <property type="entry name" value="FN3_sf"/>
</dbReference>
<keyword evidence="3" id="KW-0732">Signal</keyword>
<evidence type="ECO:0000313" key="6">
    <source>
        <dbReference type="Proteomes" id="UP000886611"/>
    </source>
</evidence>
<evidence type="ECO:0000256" key="3">
    <source>
        <dbReference type="SAM" id="SignalP"/>
    </source>
</evidence>
<dbReference type="Proteomes" id="UP000886611">
    <property type="component" value="Unassembled WGS sequence"/>
</dbReference>
<dbReference type="CDD" id="cd00063">
    <property type="entry name" value="FN3"/>
    <property type="match status" value="3"/>
</dbReference>
<accession>A0A8X7XLE5</accession>
<protein>
    <submittedName>
        <fullName evidence="5">CNTN4 protein</fullName>
    </submittedName>
</protein>
<dbReference type="EMBL" id="JAATIS010000094">
    <property type="protein sequence ID" value="KAG2470748.1"/>
    <property type="molecule type" value="Genomic_DNA"/>
</dbReference>
<gene>
    <name evidence="5" type="primary">Cntn4_0</name>
    <name evidence="5" type="ORF">GTO96_0005008</name>
</gene>
<reference evidence="5 6" key="1">
    <citation type="journal article" date="2021" name="Cell">
        <title>Tracing the genetic footprints of vertebrate landing in non-teleost ray-finned fishes.</title>
        <authorList>
            <person name="Bi X."/>
            <person name="Wang K."/>
            <person name="Yang L."/>
            <person name="Pan H."/>
            <person name="Jiang H."/>
            <person name="Wei Q."/>
            <person name="Fang M."/>
            <person name="Yu H."/>
            <person name="Zhu C."/>
            <person name="Cai Y."/>
            <person name="He Y."/>
            <person name="Gan X."/>
            <person name="Zeng H."/>
            <person name="Yu D."/>
            <person name="Zhu Y."/>
            <person name="Jiang H."/>
            <person name="Qiu Q."/>
            <person name="Yang H."/>
            <person name="Zhang Y.E."/>
            <person name="Wang W."/>
            <person name="Zhu M."/>
            <person name="He S."/>
            <person name="Zhang G."/>
        </authorList>
    </citation>
    <scope>NUCLEOTIDE SEQUENCE [LARGE SCALE GENOMIC DNA]</scope>
    <source>
        <strain evidence="5">Bchr_013</strain>
    </source>
</reference>
<feature type="chain" id="PRO_5036475631" evidence="3">
    <location>
        <begin position="28"/>
        <end position="351"/>
    </location>
</feature>
<dbReference type="FunFam" id="2.60.40.10:FF:000035">
    <property type="entry name" value="Contactin 1"/>
    <property type="match status" value="1"/>
</dbReference>
<proteinExistence type="predicted"/>
<feature type="non-terminal residue" evidence="5">
    <location>
        <position position="351"/>
    </location>
</feature>